<protein>
    <recommendedName>
        <fullName evidence="5">Holin-X, holin superfamily III</fullName>
    </recommendedName>
</protein>
<sequence length="133" mass="14676">MTPLEERNHTTDTPSTEEAVTADQLTNSHKKWLKSILGLGALEAKIWIASSAQLVALMCGVVFLLVTSWLLLIALLATVAWYAGWSLLGIIATAFITTLLSSFGLVYLIRRTLQRMDLTRTLDAIIATDREDD</sequence>
<evidence type="ECO:0000256" key="1">
    <source>
        <dbReference type="SAM" id="MobiDB-lite"/>
    </source>
</evidence>
<feature type="transmembrane region" description="Helical" evidence="2">
    <location>
        <begin position="54"/>
        <end position="81"/>
    </location>
</feature>
<dbReference type="Proteomes" id="UP000182769">
    <property type="component" value="Unassembled WGS sequence"/>
</dbReference>
<evidence type="ECO:0000256" key="2">
    <source>
        <dbReference type="SAM" id="Phobius"/>
    </source>
</evidence>
<name>A0A0K6IR17_9GAMM</name>
<dbReference type="RefSeq" id="WP_055464084.1">
    <property type="nucleotide sequence ID" value="NZ_CYHG01000011.1"/>
</dbReference>
<feature type="region of interest" description="Disordered" evidence="1">
    <location>
        <begin position="1"/>
        <end position="20"/>
    </location>
</feature>
<keyword evidence="4" id="KW-1185">Reference proteome</keyword>
<gene>
    <name evidence="3" type="ORF">Ga0061065_111104</name>
</gene>
<feature type="compositionally biased region" description="Basic and acidic residues" evidence="1">
    <location>
        <begin position="1"/>
        <end position="10"/>
    </location>
</feature>
<evidence type="ECO:0000313" key="4">
    <source>
        <dbReference type="Proteomes" id="UP000182769"/>
    </source>
</evidence>
<keyword evidence="2" id="KW-0812">Transmembrane</keyword>
<dbReference type="AlphaFoldDB" id="A0A0K6IR17"/>
<organism evidence="3 4">
    <name type="scientific">Marinomonas fungiae</name>
    <dbReference type="NCBI Taxonomy" id="1137284"/>
    <lineage>
        <taxon>Bacteria</taxon>
        <taxon>Pseudomonadati</taxon>
        <taxon>Pseudomonadota</taxon>
        <taxon>Gammaproteobacteria</taxon>
        <taxon>Oceanospirillales</taxon>
        <taxon>Oceanospirillaceae</taxon>
        <taxon>Marinomonas</taxon>
    </lineage>
</organism>
<dbReference type="EMBL" id="CYHG01000011">
    <property type="protein sequence ID" value="CUB05534.1"/>
    <property type="molecule type" value="Genomic_DNA"/>
</dbReference>
<feature type="transmembrane region" description="Helical" evidence="2">
    <location>
        <begin position="87"/>
        <end position="109"/>
    </location>
</feature>
<evidence type="ECO:0008006" key="5">
    <source>
        <dbReference type="Google" id="ProtNLM"/>
    </source>
</evidence>
<proteinExistence type="predicted"/>
<keyword evidence="2" id="KW-1133">Transmembrane helix</keyword>
<feature type="compositionally biased region" description="Polar residues" evidence="1">
    <location>
        <begin position="11"/>
        <end position="20"/>
    </location>
</feature>
<keyword evidence="2" id="KW-0472">Membrane</keyword>
<evidence type="ECO:0000313" key="3">
    <source>
        <dbReference type="EMBL" id="CUB05534.1"/>
    </source>
</evidence>
<reference evidence="4" key="1">
    <citation type="submission" date="2015-08" db="EMBL/GenBank/DDBJ databases">
        <authorList>
            <person name="Varghese N."/>
        </authorList>
    </citation>
    <scope>NUCLEOTIDE SEQUENCE [LARGE SCALE GENOMIC DNA]</scope>
    <source>
        <strain evidence="4">JCM 18476</strain>
    </source>
</reference>
<dbReference type="OrthoDB" id="5878213at2"/>
<accession>A0A0K6IR17</accession>
<dbReference type="STRING" id="1137284.GCA_001418205_03044"/>